<dbReference type="SMART" id="SM00494">
    <property type="entry name" value="ChtBD2"/>
    <property type="match status" value="2"/>
</dbReference>
<dbReference type="InterPro" id="IPR002557">
    <property type="entry name" value="Chitin-bd_dom"/>
</dbReference>
<name>A0AAE1E574_9GAST</name>
<dbReference type="EMBL" id="JAWDGP010001105">
    <property type="protein sequence ID" value="KAK3794656.1"/>
    <property type="molecule type" value="Genomic_DNA"/>
</dbReference>
<gene>
    <name evidence="2" type="ORF">RRG08_003799</name>
</gene>
<protein>
    <recommendedName>
        <fullName evidence="1">Chitin-binding type-2 domain-containing protein</fullName>
    </recommendedName>
</protein>
<evidence type="ECO:0000313" key="3">
    <source>
        <dbReference type="Proteomes" id="UP001283361"/>
    </source>
</evidence>
<reference evidence="2" key="1">
    <citation type="journal article" date="2023" name="G3 (Bethesda)">
        <title>A reference genome for the long-term kleptoplast-retaining sea slug Elysia crispata morphotype clarki.</title>
        <authorList>
            <person name="Eastman K.E."/>
            <person name="Pendleton A.L."/>
            <person name="Shaikh M.A."/>
            <person name="Suttiyut T."/>
            <person name="Ogas R."/>
            <person name="Tomko P."/>
            <person name="Gavelis G."/>
            <person name="Widhalm J.R."/>
            <person name="Wisecaver J.H."/>
        </authorList>
    </citation>
    <scope>NUCLEOTIDE SEQUENCE</scope>
    <source>
        <strain evidence="2">ECLA1</strain>
    </source>
</reference>
<organism evidence="2 3">
    <name type="scientific">Elysia crispata</name>
    <name type="common">lettuce slug</name>
    <dbReference type="NCBI Taxonomy" id="231223"/>
    <lineage>
        <taxon>Eukaryota</taxon>
        <taxon>Metazoa</taxon>
        <taxon>Spiralia</taxon>
        <taxon>Lophotrochozoa</taxon>
        <taxon>Mollusca</taxon>
        <taxon>Gastropoda</taxon>
        <taxon>Heterobranchia</taxon>
        <taxon>Euthyneura</taxon>
        <taxon>Panpulmonata</taxon>
        <taxon>Sacoglossa</taxon>
        <taxon>Placobranchoidea</taxon>
        <taxon>Plakobranchidae</taxon>
        <taxon>Elysia</taxon>
    </lineage>
</organism>
<accession>A0AAE1E574</accession>
<evidence type="ECO:0000259" key="1">
    <source>
        <dbReference type="PROSITE" id="PS50940"/>
    </source>
</evidence>
<evidence type="ECO:0000313" key="2">
    <source>
        <dbReference type="EMBL" id="KAK3794656.1"/>
    </source>
</evidence>
<proteinExistence type="predicted"/>
<keyword evidence="3" id="KW-1185">Reference proteome</keyword>
<feature type="domain" description="Chitin-binding type-2" evidence="1">
    <location>
        <begin position="147"/>
        <end position="209"/>
    </location>
</feature>
<comment type="caution">
    <text evidence="2">The sequence shown here is derived from an EMBL/GenBank/DDBJ whole genome shotgun (WGS) entry which is preliminary data.</text>
</comment>
<dbReference type="GO" id="GO:0005576">
    <property type="term" value="C:extracellular region"/>
    <property type="evidence" value="ECO:0007669"/>
    <property type="project" value="InterPro"/>
</dbReference>
<dbReference type="AlphaFoldDB" id="A0AAE1E574"/>
<dbReference type="Proteomes" id="UP001283361">
    <property type="component" value="Unassembled WGS sequence"/>
</dbReference>
<dbReference type="GO" id="GO:0008061">
    <property type="term" value="F:chitin binding"/>
    <property type="evidence" value="ECO:0007669"/>
    <property type="project" value="InterPro"/>
</dbReference>
<sequence length="222" mass="24709">MCTTLSRPVLQAQEHLFRKWSKLVLVAVTTGRHSYMLAEKQTRMGSLATLLLTALILPGVAAQDGVQEDQAACMEGEIIHTGICSSEYKTCEGGRWNAAICAVGIFDGDTKTCVPSSPKCPEITRKKRSLRKKRQAQSVGLTDCSVSFMCPADLRRQFVYPYWSSCDSYVLCESGRLSLVSCKFRDYNYYNPRKLSCEQFASESNTCVFRLNTDLSPLALGK</sequence>
<dbReference type="PROSITE" id="PS50940">
    <property type="entry name" value="CHIT_BIND_II"/>
    <property type="match status" value="1"/>
</dbReference>